<name>W0SEN0_9PROT</name>
<dbReference type="AlphaFoldDB" id="W0SEN0"/>
<dbReference type="OrthoDB" id="9758509at2"/>
<dbReference type="RefSeq" id="WP_052473447.1">
    <property type="nucleotide sequence ID" value="NZ_AP012547.1"/>
</dbReference>
<dbReference type="EMBL" id="AP012547">
    <property type="protein sequence ID" value="BAO29387.1"/>
    <property type="molecule type" value="Genomic_DNA"/>
</dbReference>
<sequence length="90" mass="10248">MDRSAALPRWVTRLIRRVANARVPRDGDSTLDDYRKAYRLEKARLSIKVAEWLAAGCSIDRVELRLRNLHAPARKLEAIRKLAAAIKGVQ</sequence>
<evidence type="ECO:0000313" key="1">
    <source>
        <dbReference type="EMBL" id="BAO29387.1"/>
    </source>
</evidence>
<evidence type="ECO:0000313" key="2">
    <source>
        <dbReference type="Proteomes" id="UP000031637"/>
    </source>
</evidence>
<proteinExistence type="predicted"/>
<dbReference type="HOGENOM" id="CLU_2439668_0_0_4"/>
<protein>
    <submittedName>
        <fullName evidence="1">Uncharacterized protein</fullName>
    </submittedName>
</protein>
<accession>W0SEN0</accession>
<organism evidence="1 2">
    <name type="scientific">Sulfuritalea hydrogenivorans sk43H</name>
    <dbReference type="NCBI Taxonomy" id="1223802"/>
    <lineage>
        <taxon>Bacteria</taxon>
        <taxon>Pseudomonadati</taxon>
        <taxon>Pseudomonadota</taxon>
        <taxon>Betaproteobacteria</taxon>
        <taxon>Nitrosomonadales</taxon>
        <taxon>Sterolibacteriaceae</taxon>
        <taxon>Sulfuritalea</taxon>
    </lineage>
</organism>
<dbReference type="STRING" id="1223802.SUTH_01594"/>
<dbReference type="Proteomes" id="UP000031637">
    <property type="component" value="Chromosome"/>
</dbReference>
<dbReference type="KEGG" id="shd:SUTH_01594"/>
<reference evidence="1 2" key="1">
    <citation type="journal article" date="2014" name="Syst. Appl. Microbiol.">
        <title>Complete genomes of freshwater sulfur oxidizers Sulfuricella denitrificans skB26 and Sulfuritalea hydrogenivorans sk43H: genetic insights into the sulfur oxidation pathway of betaproteobacteria.</title>
        <authorList>
            <person name="Watanabe T."/>
            <person name="Kojima H."/>
            <person name="Fukui M."/>
        </authorList>
    </citation>
    <scope>NUCLEOTIDE SEQUENCE [LARGE SCALE GENOMIC DNA]</scope>
    <source>
        <strain evidence="1">DSM22779</strain>
    </source>
</reference>
<keyword evidence="2" id="KW-1185">Reference proteome</keyword>
<gene>
    <name evidence="1" type="ORF">SUTH_01594</name>
</gene>